<proteinExistence type="predicted"/>
<feature type="transmembrane region" description="Helical" evidence="1">
    <location>
        <begin position="269"/>
        <end position="291"/>
    </location>
</feature>
<protein>
    <recommendedName>
        <fullName evidence="4">Glycosyltransferase RgtA/B/C/D-like domain-containing protein</fullName>
    </recommendedName>
</protein>
<accession>A0A2H0LY49</accession>
<name>A0A2H0LY49_9BACT</name>
<feature type="transmembrane region" description="Helical" evidence="1">
    <location>
        <begin position="196"/>
        <end position="223"/>
    </location>
</feature>
<gene>
    <name evidence="2" type="ORF">COV72_03455</name>
</gene>
<feature type="transmembrane region" description="Helical" evidence="1">
    <location>
        <begin position="303"/>
        <end position="322"/>
    </location>
</feature>
<dbReference type="AlphaFoldDB" id="A0A2H0LY49"/>
<evidence type="ECO:0000256" key="1">
    <source>
        <dbReference type="SAM" id="Phobius"/>
    </source>
</evidence>
<keyword evidence="1" id="KW-0472">Membrane</keyword>
<feature type="transmembrane region" description="Helical" evidence="1">
    <location>
        <begin position="128"/>
        <end position="145"/>
    </location>
</feature>
<dbReference type="Proteomes" id="UP000229641">
    <property type="component" value="Unassembled WGS sequence"/>
</dbReference>
<organism evidence="2 3">
    <name type="scientific">Candidatus Ghiorseimicrobium undicola</name>
    <dbReference type="NCBI Taxonomy" id="1974746"/>
    <lineage>
        <taxon>Bacteria</taxon>
        <taxon>Pseudomonadati</taxon>
        <taxon>Candidatus Omnitrophota</taxon>
        <taxon>Candidatus Ghiorseimicrobium</taxon>
    </lineage>
</organism>
<feature type="non-terminal residue" evidence="2">
    <location>
        <position position="374"/>
    </location>
</feature>
<dbReference type="EMBL" id="PCWA01000047">
    <property type="protein sequence ID" value="PIQ89359.1"/>
    <property type="molecule type" value="Genomic_DNA"/>
</dbReference>
<evidence type="ECO:0008006" key="4">
    <source>
        <dbReference type="Google" id="ProtNLM"/>
    </source>
</evidence>
<keyword evidence="1" id="KW-1133">Transmembrane helix</keyword>
<feature type="transmembrane region" description="Helical" evidence="1">
    <location>
        <begin position="342"/>
        <end position="359"/>
    </location>
</feature>
<feature type="transmembrane region" description="Helical" evidence="1">
    <location>
        <begin position="63"/>
        <end position="81"/>
    </location>
</feature>
<sequence length="374" mass="41470">MSRFKMQILVWSLVGLALRLIAMPFTMHGQDLFVIHYFPMLWVTQGVWDPYGFINANLPHFLYTYYGPVLFFIFAAANFIFIKLFHAAFLVSMLTAAGSMMYSGYQTADYVKLFAGGGLFKDLFIMKLPYLCFDIMIAVILLGLIRLKKAPVASYILWMLNIVLLHSAYAVGQADIIPALFVMAALFAIINKRPYLGIVSLSLGGATKLFPYILILPMCFLLGGSLKKRAALIFTAAAISMLIYLPFFLSSGKAVLRFLLYSEGLGYPGAAKTVLAVICFIAYIVILIKALKDASGPEPAALALYYMAVSMFIAYAMAPLRFRYFVIATPLLSLIIPGNKRFGLFIGFFITVLAFLWLGERDLQLGLLAPVSLG</sequence>
<comment type="caution">
    <text evidence="2">The sequence shown here is derived from an EMBL/GenBank/DDBJ whole genome shotgun (WGS) entry which is preliminary data.</text>
</comment>
<feature type="transmembrane region" description="Helical" evidence="1">
    <location>
        <begin position="230"/>
        <end position="249"/>
    </location>
</feature>
<feature type="transmembrane region" description="Helical" evidence="1">
    <location>
        <begin position="88"/>
        <end position="108"/>
    </location>
</feature>
<feature type="transmembrane region" description="Helical" evidence="1">
    <location>
        <begin position="157"/>
        <end position="190"/>
    </location>
</feature>
<evidence type="ECO:0000313" key="3">
    <source>
        <dbReference type="Proteomes" id="UP000229641"/>
    </source>
</evidence>
<evidence type="ECO:0000313" key="2">
    <source>
        <dbReference type="EMBL" id="PIQ89359.1"/>
    </source>
</evidence>
<reference evidence="2 3" key="1">
    <citation type="submission" date="2017-09" db="EMBL/GenBank/DDBJ databases">
        <title>Depth-based differentiation of microbial function through sediment-hosted aquifers and enrichment of novel symbionts in the deep terrestrial subsurface.</title>
        <authorList>
            <person name="Probst A.J."/>
            <person name="Ladd B."/>
            <person name="Jarett J.K."/>
            <person name="Geller-Mcgrath D.E."/>
            <person name="Sieber C.M."/>
            <person name="Emerson J.B."/>
            <person name="Anantharaman K."/>
            <person name="Thomas B.C."/>
            <person name="Malmstrom R."/>
            <person name="Stieglmeier M."/>
            <person name="Klingl A."/>
            <person name="Woyke T."/>
            <person name="Ryan C.M."/>
            <person name="Banfield J.F."/>
        </authorList>
    </citation>
    <scope>NUCLEOTIDE SEQUENCE [LARGE SCALE GENOMIC DNA]</scope>
    <source>
        <strain evidence="2">CG11_big_fil_rev_8_21_14_0_20_42_13</strain>
    </source>
</reference>
<keyword evidence="1" id="KW-0812">Transmembrane</keyword>